<gene>
    <name evidence="3" type="ORF">FB45DRAFT_931340</name>
</gene>
<dbReference type="EMBL" id="JARKIF010000018">
    <property type="protein sequence ID" value="KAJ7619655.1"/>
    <property type="molecule type" value="Genomic_DNA"/>
</dbReference>
<sequence length="337" mass="36774">MAVVVAASLNKTPTRVSTSLSDPDDRQFGRACHLQLGSIGKCRNSRTLTQTPSSWMTASIPSDIAEITTPRLLGILMNSGLMGSLIVQVYYYYCTFPNDRSIAKATVYAVFCLELFHTVVMAYAGYWDFGFGDGNLDNFLKRLQSWITPATTLMSGLIAAIVQIFYAFRLYSFSGSRIVGATITWLALLQFAASVAEGIVVTRTGHAGRPAYVPVTLLLWLVGSAGCDVLIAGSMTFYLRRETLVSKHMKNKLSTIIRLTIGTGTLTAIVAVSEIFVVFAFPTHMYYNTGVLTLGKLYSNSLLVLLNARAVVVGGRDDQTSTQRARDIDSGVQRIVN</sequence>
<evidence type="ECO:0000313" key="3">
    <source>
        <dbReference type="EMBL" id="KAJ7619655.1"/>
    </source>
</evidence>
<dbReference type="Pfam" id="PF20152">
    <property type="entry name" value="DUF6534"/>
    <property type="match status" value="1"/>
</dbReference>
<dbReference type="Proteomes" id="UP001221142">
    <property type="component" value="Unassembled WGS sequence"/>
</dbReference>
<feature type="transmembrane region" description="Helical" evidence="1">
    <location>
        <begin position="259"/>
        <end position="279"/>
    </location>
</feature>
<protein>
    <recommendedName>
        <fullName evidence="2">DUF6534 domain-containing protein</fullName>
    </recommendedName>
</protein>
<reference evidence="3" key="1">
    <citation type="submission" date="2023-03" db="EMBL/GenBank/DDBJ databases">
        <title>Massive genome expansion in bonnet fungi (Mycena s.s.) driven by repeated elements and novel gene families across ecological guilds.</title>
        <authorList>
            <consortium name="Lawrence Berkeley National Laboratory"/>
            <person name="Harder C.B."/>
            <person name="Miyauchi S."/>
            <person name="Viragh M."/>
            <person name="Kuo A."/>
            <person name="Thoen E."/>
            <person name="Andreopoulos B."/>
            <person name="Lu D."/>
            <person name="Skrede I."/>
            <person name="Drula E."/>
            <person name="Henrissat B."/>
            <person name="Morin E."/>
            <person name="Kohler A."/>
            <person name="Barry K."/>
            <person name="LaButti K."/>
            <person name="Morin E."/>
            <person name="Salamov A."/>
            <person name="Lipzen A."/>
            <person name="Mereny Z."/>
            <person name="Hegedus B."/>
            <person name="Baldrian P."/>
            <person name="Stursova M."/>
            <person name="Weitz H."/>
            <person name="Taylor A."/>
            <person name="Grigoriev I.V."/>
            <person name="Nagy L.G."/>
            <person name="Martin F."/>
            <person name="Kauserud H."/>
        </authorList>
    </citation>
    <scope>NUCLEOTIDE SEQUENCE</scope>
    <source>
        <strain evidence="3">9284</strain>
    </source>
</reference>
<evidence type="ECO:0000256" key="1">
    <source>
        <dbReference type="SAM" id="Phobius"/>
    </source>
</evidence>
<feature type="transmembrane region" description="Helical" evidence="1">
    <location>
        <begin position="285"/>
        <end position="306"/>
    </location>
</feature>
<proteinExistence type="predicted"/>
<feature type="domain" description="DUF6534" evidence="2">
    <location>
        <begin position="224"/>
        <end position="310"/>
    </location>
</feature>
<keyword evidence="4" id="KW-1185">Reference proteome</keyword>
<feature type="transmembrane region" description="Helical" evidence="1">
    <location>
        <begin position="178"/>
        <end position="200"/>
    </location>
</feature>
<evidence type="ECO:0000313" key="4">
    <source>
        <dbReference type="Proteomes" id="UP001221142"/>
    </source>
</evidence>
<dbReference type="InterPro" id="IPR045339">
    <property type="entry name" value="DUF6534"/>
</dbReference>
<dbReference type="PANTHER" id="PTHR40465:SF1">
    <property type="entry name" value="DUF6534 DOMAIN-CONTAINING PROTEIN"/>
    <property type="match status" value="1"/>
</dbReference>
<organism evidence="3 4">
    <name type="scientific">Roridomyces roridus</name>
    <dbReference type="NCBI Taxonomy" id="1738132"/>
    <lineage>
        <taxon>Eukaryota</taxon>
        <taxon>Fungi</taxon>
        <taxon>Dikarya</taxon>
        <taxon>Basidiomycota</taxon>
        <taxon>Agaricomycotina</taxon>
        <taxon>Agaricomycetes</taxon>
        <taxon>Agaricomycetidae</taxon>
        <taxon>Agaricales</taxon>
        <taxon>Marasmiineae</taxon>
        <taxon>Mycenaceae</taxon>
        <taxon>Roridomyces</taxon>
    </lineage>
</organism>
<evidence type="ECO:0000259" key="2">
    <source>
        <dbReference type="Pfam" id="PF20152"/>
    </source>
</evidence>
<comment type="caution">
    <text evidence="3">The sequence shown here is derived from an EMBL/GenBank/DDBJ whole genome shotgun (WGS) entry which is preliminary data.</text>
</comment>
<accession>A0AAD7BFJ0</accession>
<dbReference type="AlphaFoldDB" id="A0AAD7BFJ0"/>
<keyword evidence="1" id="KW-0472">Membrane</keyword>
<dbReference type="PANTHER" id="PTHR40465">
    <property type="entry name" value="CHROMOSOME 1, WHOLE GENOME SHOTGUN SEQUENCE"/>
    <property type="match status" value="1"/>
</dbReference>
<keyword evidence="1" id="KW-0812">Transmembrane</keyword>
<feature type="transmembrane region" description="Helical" evidence="1">
    <location>
        <begin position="105"/>
        <end position="126"/>
    </location>
</feature>
<feature type="transmembrane region" description="Helical" evidence="1">
    <location>
        <begin position="212"/>
        <end position="239"/>
    </location>
</feature>
<name>A0AAD7BFJ0_9AGAR</name>
<feature type="transmembrane region" description="Helical" evidence="1">
    <location>
        <begin position="72"/>
        <end position="93"/>
    </location>
</feature>
<keyword evidence="1" id="KW-1133">Transmembrane helix</keyword>
<feature type="transmembrane region" description="Helical" evidence="1">
    <location>
        <begin position="146"/>
        <end position="166"/>
    </location>
</feature>